<feature type="chain" id="PRO_5037693339" evidence="1">
    <location>
        <begin position="25"/>
        <end position="167"/>
    </location>
</feature>
<proteinExistence type="predicted"/>
<dbReference type="PROSITE" id="PS51257">
    <property type="entry name" value="PROKAR_LIPOPROTEIN"/>
    <property type="match status" value="1"/>
</dbReference>
<organism evidence="2 3">
    <name type="scientific">Novosphingobium aureum</name>
    <dbReference type="NCBI Taxonomy" id="2792964"/>
    <lineage>
        <taxon>Bacteria</taxon>
        <taxon>Pseudomonadati</taxon>
        <taxon>Pseudomonadota</taxon>
        <taxon>Alphaproteobacteria</taxon>
        <taxon>Sphingomonadales</taxon>
        <taxon>Sphingomonadaceae</taxon>
        <taxon>Novosphingobium</taxon>
    </lineage>
</organism>
<name>A0A931HDG7_9SPHN</name>
<dbReference type="AlphaFoldDB" id="A0A931HDG7"/>
<feature type="signal peptide" evidence="1">
    <location>
        <begin position="1"/>
        <end position="24"/>
    </location>
</feature>
<dbReference type="EMBL" id="JADZGI010000002">
    <property type="protein sequence ID" value="MBH0113956.1"/>
    <property type="molecule type" value="Genomic_DNA"/>
</dbReference>
<keyword evidence="3" id="KW-1185">Reference proteome</keyword>
<protein>
    <submittedName>
        <fullName evidence="2">Uncharacterized protein</fullName>
    </submittedName>
</protein>
<accession>A0A931HDG7</accession>
<gene>
    <name evidence="2" type="ORF">I5E68_13495</name>
</gene>
<comment type="caution">
    <text evidence="2">The sequence shown here is derived from an EMBL/GenBank/DDBJ whole genome shotgun (WGS) entry which is preliminary data.</text>
</comment>
<dbReference type="RefSeq" id="WP_197164935.1">
    <property type="nucleotide sequence ID" value="NZ_JADZGI010000002.1"/>
</dbReference>
<evidence type="ECO:0000313" key="3">
    <source>
        <dbReference type="Proteomes" id="UP000617634"/>
    </source>
</evidence>
<evidence type="ECO:0000313" key="2">
    <source>
        <dbReference type="EMBL" id="MBH0113956.1"/>
    </source>
</evidence>
<sequence>MIMHRTSGSYGLLACACIISIAIALPVQPAHGQYDTEESARLEALRQALRTDISRLPERAAPGIYEAQFALTIDRFLGAGTGAGAGADASAASGASPVSNRACLMILEALGEALVSAPNANVRTALMNMRGNLDLCRGGTGAGPDAAGGILFDLPQPQTGGGSDYVQ</sequence>
<evidence type="ECO:0000256" key="1">
    <source>
        <dbReference type="SAM" id="SignalP"/>
    </source>
</evidence>
<keyword evidence="1" id="KW-0732">Signal</keyword>
<dbReference type="Proteomes" id="UP000617634">
    <property type="component" value="Unassembled WGS sequence"/>
</dbReference>
<reference evidence="2" key="1">
    <citation type="submission" date="2020-11" db="EMBL/GenBank/DDBJ databases">
        <title>Novosphingobium aureum sp. nov., a marine bacterium isolated from sediment of a salt flat.</title>
        <authorList>
            <person name="Yoo Y."/>
            <person name="Kim J.-J."/>
        </authorList>
    </citation>
    <scope>NUCLEOTIDE SEQUENCE</scope>
    <source>
        <strain evidence="2">YJ-S2-02</strain>
    </source>
</reference>